<feature type="transmembrane region" description="Helical" evidence="1">
    <location>
        <begin position="77"/>
        <end position="100"/>
    </location>
</feature>
<keyword evidence="1" id="KW-0812">Transmembrane</keyword>
<keyword evidence="1" id="KW-1133">Transmembrane helix</keyword>
<dbReference type="WBParaSite" id="PDA_v2.g18125.t1">
    <property type="protein sequence ID" value="PDA_v2.g18125.t1"/>
    <property type="gene ID" value="PDA_v2.g18125"/>
</dbReference>
<feature type="transmembrane region" description="Helical" evidence="1">
    <location>
        <begin position="40"/>
        <end position="65"/>
    </location>
</feature>
<accession>A0A914PJL2</accession>
<evidence type="ECO:0000256" key="1">
    <source>
        <dbReference type="SAM" id="Phobius"/>
    </source>
</evidence>
<dbReference type="AlphaFoldDB" id="A0A914PJL2"/>
<proteinExistence type="predicted"/>
<keyword evidence="1" id="KW-0472">Membrane</keyword>
<evidence type="ECO:0000313" key="2">
    <source>
        <dbReference type="Proteomes" id="UP000887578"/>
    </source>
</evidence>
<name>A0A914PJL2_9BILA</name>
<dbReference type="Proteomes" id="UP000887578">
    <property type="component" value="Unplaced"/>
</dbReference>
<protein>
    <submittedName>
        <fullName evidence="3">Uncharacterized protein</fullName>
    </submittedName>
</protein>
<sequence>MKSFLAVLKIVKYFNKRSPHNPTLSERYQQCENFQTNKTMIWIGAASIALIAVSLICQGAKSIYFTVNGSYEKHMTAVFNVILNIGIGSCLLLMPLAFIFTNDKIYRRYV</sequence>
<keyword evidence="2" id="KW-1185">Reference proteome</keyword>
<organism evidence="2 3">
    <name type="scientific">Panagrolaimus davidi</name>
    <dbReference type="NCBI Taxonomy" id="227884"/>
    <lineage>
        <taxon>Eukaryota</taxon>
        <taxon>Metazoa</taxon>
        <taxon>Ecdysozoa</taxon>
        <taxon>Nematoda</taxon>
        <taxon>Chromadorea</taxon>
        <taxon>Rhabditida</taxon>
        <taxon>Tylenchina</taxon>
        <taxon>Panagrolaimomorpha</taxon>
        <taxon>Panagrolaimoidea</taxon>
        <taxon>Panagrolaimidae</taxon>
        <taxon>Panagrolaimus</taxon>
    </lineage>
</organism>
<reference evidence="3" key="1">
    <citation type="submission" date="2022-11" db="UniProtKB">
        <authorList>
            <consortium name="WormBaseParasite"/>
        </authorList>
    </citation>
    <scope>IDENTIFICATION</scope>
</reference>
<evidence type="ECO:0000313" key="3">
    <source>
        <dbReference type="WBParaSite" id="PDA_v2.g18125.t1"/>
    </source>
</evidence>